<organism evidence="8 9">
    <name type="scientific">Herrania umbratica</name>
    <dbReference type="NCBI Taxonomy" id="108875"/>
    <lineage>
        <taxon>Eukaryota</taxon>
        <taxon>Viridiplantae</taxon>
        <taxon>Streptophyta</taxon>
        <taxon>Embryophyta</taxon>
        <taxon>Tracheophyta</taxon>
        <taxon>Spermatophyta</taxon>
        <taxon>Magnoliopsida</taxon>
        <taxon>eudicotyledons</taxon>
        <taxon>Gunneridae</taxon>
        <taxon>Pentapetalae</taxon>
        <taxon>rosids</taxon>
        <taxon>malvids</taxon>
        <taxon>Malvales</taxon>
        <taxon>Malvaceae</taxon>
        <taxon>Byttnerioideae</taxon>
        <taxon>Herrania</taxon>
    </lineage>
</organism>
<feature type="binding site" evidence="6">
    <location>
        <position position="51"/>
    </location>
    <ligand>
        <name>Zn(2+)</name>
        <dbReference type="ChEBI" id="CHEBI:29105"/>
        <label>1</label>
    </ligand>
</feature>
<feature type="domain" description="Peptidase metallopeptidase" evidence="7">
    <location>
        <begin position="4"/>
        <end position="129"/>
    </location>
</feature>
<dbReference type="Gene3D" id="3.40.390.10">
    <property type="entry name" value="Collagenase (Catalytic Domain)"/>
    <property type="match status" value="1"/>
</dbReference>
<dbReference type="GO" id="GO:0008270">
    <property type="term" value="F:zinc ion binding"/>
    <property type="evidence" value="ECO:0007669"/>
    <property type="project" value="InterPro"/>
</dbReference>
<keyword evidence="4 6" id="KW-0862">Zinc</keyword>
<dbReference type="SUPFAM" id="SSF55486">
    <property type="entry name" value="Metalloproteases ('zincins'), catalytic domain"/>
    <property type="match status" value="1"/>
</dbReference>
<dbReference type="InterPro" id="IPR024079">
    <property type="entry name" value="MetalloPept_cat_dom_sf"/>
</dbReference>
<comment type="cofactor">
    <cofactor evidence="6">
        <name>Ca(2+)</name>
        <dbReference type="ChEBI" id="CHEBI:29108"/>
    </cofactor>
    <text evidence="6">Can bind about 5 Ca(2+) ions per subunit.</text>
</comment>
<dbReference type="GO" id="GO:0004222">
    <property type="term" value="F:metalloendopeptidase activity"/>
    <property type="evidence" value="ECO:0007669"/>
    <property type="project" value="InterPro"/>
</dbReference>
<dbReference type="InterPro" id="IPR001818">
    <property type="entry name" value="Pept_M10_metallopeptidase"/>
</dbReference>
<feature type="binding site" evidence="6">
    <location>
        <position position="49"/>
    </location>
    <ligand>
        <name>Zn(2+)</name>
        <dbReference type="ChEBI" id="CHEBI:29105"/>
        <label>1</label>
    </ligand>
</feature>
<evidence type="ECO:0000256" key="4">
    <source>
        <dbReference type="ARBA" id="ARBA00022833"/>
    </source>
</evidence>
<dbReference type="GO" id="GO:0006508">
    <property type="term" value="P:proteolysis"/>
    <property type="evidence" value="ECO:0007669"/>
    <property type="project" value="UniProtKB-KW"/>
</dbReference>
<dbReference type="GO" id="GO:0031012">
    <property type="term" value="C:extracellular matrix"/>
    <property type="evidence" value="ECO:0007669"/>
    <property type="project" value="InterPro"/>
</dbReference>
<evidence type="ECO:0000256" key="1">
    <source>
        <dbReference type="ARBA" id="ARBA00022670"/>
    </source>
</evidence>
<accession>A0A6J1BDU4</accession>
<keyword evidence="6" id="KW-0106">Calcium</keyword>
<keyword evidence="1" id="KW-0645">Protease</keyword>
<evidence type="ECO:0000256" key="6">
    <source>
        <dbReference type="PIRSR" id="PIRSR621190-2"/>
    </source>
</evidence>
<evidence type="ECO:0000256" key="2">
    <source>
        <dbReference type="ARBA" id="ARBA00022723"/>
    </source>
</evidence>
<dbReference type="InterPro" id="IPR021190">
    <property type="entry name" value="Pept_M10A"/>
</dbReference>
<dbReference type="Pfam" id="PF00413">
    <property type="entry name" value="Peptidase_M10"/>
    <property type="match status" value="1"/>
</dbReference>
<evidence type="ECO:0000313" key="8">
    <source>
        <dbReference type="Proteomes" id="UP000504621"/>
    </source>
</evidence>
<protein>
    <submittedName>
        <fullName evidence="9">Metalloendoproteinase 1-like</fullName>
    </submittedName>
</protein>
<feature type="binding site" evidence="6">
    <location>
        <position position="64"/>
    </location>
    <ligand>
        <name>Zn(2+)</name>
        <dbReference type="ChEBI" id="CHEBI:29105"/>
        <label>1</label>
    </ligand>
</feature>
<name>A0A6J1BDU4_9ROSI</name>
<comment type="cofactor">
    <cofactor evidence="6">
        <name>Zn(2+)</name>
        <dbReference type="ChEBI" id="CHEBI:29105"/>
    </cofactor>
    <text evidence="6">Binds 2 Zn(2+) ions per subunit.</text>
</comment>
<dbReference type="InterPro" id="IPR006026">
    <property type="entry name" value="Peptidase_Metallo"/>
</dbReference>
<dbReference type="GeneID" id="110426413"/>
<evidence type="ECO:0000259" key="7">
    <source>
        <dbReference type="SMART" id="SM00235"/>
    </source>
</evidence>
<dbReference type="RefSeq" id="XP_021297298.1">
    <property type="nucleotide sequence ID" value="XM_021441623.1"/>
</dbReference>
<keyword evidence="2 6" id="KW-0479">Metal-binding</keyword>
<evidence type="ECO:0000256" key="3">
    <source>
        <dbReference type="ARBA" id="ARBA00022801"/>
    </source>
</evidence>
<proteinExistence type="predicted"/>
<dbReference type="GO" id="GO:0030574">
    <property type="term" value="P:collagen catabolic process"/>
    <property type="evidence" value="ECO:0007669"/>
    <property type="project" value="TreeGrafter"/>
</dbReference>
<dbReference type="OrthoDB" id="907195at2759"/>
<feature type="binding site" evidence="6">
    <location>
        <position position="102"/>
    </location>
    <ligand>
        <name>Zn(2+)</name>
        <dbReference type="ChEBI" id="CHEBI:29105"/>
        <label>2</label>
        <note>catalytic</note>
    </ligand>
</feature>
<feature type="binding site" evidence="6">
    <location>
        <position position="98"/>
    </location>
    <ligand>
        <name>Zn(2+)</name>
        <dbReference type="ChEBI" id="CHEBI:29105"/>
        <label>2</label>
        <note>catalytic</note>
    </ligand>
</feature>
<dbReference type="Proteomes" id="UP000504621">
    <property type="component" value="Unplaced"/>
</dbReference>
<sequence length="129" mass="14616">MTLPKTRINAINLVARAFEKWVANMHFRFLRIDSYGDANITISFEHCDHNDGAPFEGLGGTLAHAFPPTDERFLYDVEEQWSISVTPGSFHLEIAALHEIEHFHGLEHGSVLNAIIYPYIKFAISKGFD</sequence>
<feature type="binding site" evidence="6">
    <location>
        <position position="108"/>
    </location>
    <ligand>
        <name>Zn(2+)</name>
        <dbReference type="ChEBI" id="CHEBI:29105"/>
        <label>2</label>
        <note>catalytic</note>
    </ligand>
</feature>
<feature type="active site" evidence="5">
    <location>
        <position position="99"/>
    </location>
</feature>
<reference evidence="9" key="1">
    <citation type="submission" date="2025-08" db="UniProtKB">
        <authorList>
            <consortium name="RefSeq"/>
        </authorList>
    </citation>
    <scope>IDENTIFICATION</scope>
    <source>
        <tissue evidence="9">Leaf</tissue>
    </source>
</reference>
<feature type="binding site" evidence="6">
    <location>
        <position position="76"/>
    </location>
    <ligand>
        <name>Ca(2+)</name>
        <dbReference type="ChEBI" id="CHEBI:29108"/>
        <label>3</label>
    </ligand>
</feature>
<dbReference type="SMART" id="SM00235">
    <property type="entry name" value="ZnMc"/>
    <property type="match status" value="1"/>
</dbReference>
<feature type="binding site" evidence="6">
    <location>
        <position position="57"/>
    </location>
    <ligand>
        <name>Ca(2+)</name>
        <dbReference type="ChEBI" id="CHEBI:29108"/>
        <label>3</label>
    </ligand>
</feature>
<dbReference type="PRINTS" id="PR00138">
    <property type="entry name" value="MATRIXIN"/>
</dbReference>
<dbReference type="PANTHER" id="PTHR10201:SF213">
    <property type="entry name" value="METALLOENDOPROTEINASE 2-MMP-LIKE"/>
    <property type="match status" value="1"/>
</dbReference>
<feature type="binding site" evidence="6">
    <location>
        <position position="79"/>
    </location>
    <ligand>
        <name>Ca(2+)</name>
        <dbReference type="ChEBI" id="CHEBI:29108"/>
        <label>3</label>
    </ligand>
</feature>
<feature type="binding site" evidence="6">
    <location>
        <position position="79"/>
    </location>
    <ligand>
        <name>Ca(2+)</name>
        <dbReference type="ChEBI" id="CHEBI:29108"/>
        <label>1</label>
    </ligand>
</feature>
<evidence type="ECO:0000256" key="5">
    <source>
        <dbReference type="PIRSR" id="PIRSR621190-1"/>
    </source>
</evidence>
<keyword evidence="8" id="KW-1185">Reference proteome</keyword>
<dbReference type="PANTHER" id="PTHR10201">
    <property type="entry name" value="MATRIX METALLOPROTEINASE"/>
    <property type="match status" value="1"/>
</dbReference>
<evidence type="ECO:0000313" key="9">
    <source>
        <dbReference type="RefSeq" id="XP_021297298.1"/>
    </source>
</evidence>
<dbReference type="AlphaFoldDB" id="A0A6J1BDU4"/>
<keyword evidence="3" id="KW-0378">Hydrolase</keyword>
<gene>
    <name evidence="9" type="primary">LOC110426413</name>
</gene>
<dbReference type="GO" id="GO:0030198">
    <property type="term" value="P:extracellular matrix organization"/>
    <property type="evidence" value="ECO:0007669"/>
    <property type="project" value="TreeGrafter"/>
</dbReference>